<dbReference type="EMBL" id="LR134266">
    <property type="protein sequence ID" value="VED67228.1"/>
    <property type="molecule type" value="Genomic_DNA"/>
</dbReference>
<keyword evidence="3" id="KW-1185">Reference proteome</keyword>
<proteinExistence type="predicted"/>
<dbReference type="RefSeq" id="WP_037606809.1">
    <property type="nucleotide sequence ID" value="NZ_LR134266.1"/>
</dbReference>
<name>A0A3S4LAF6_9STRE</name>
<reference evidence="2 3" key="1">
    <citation type="submission" date="2018-12" db="EMBL/GenBank/DDBJ databases">
        <authorList>
            <consortium name="Pathogen Informatics"/>
        </authorList>
    </citation>
    <scope>NUCLEOTIDE SEQUENCE [LARGE SCALE GENOMIC DNA]</scope>
    <source>
        <strain evidence="2 3">NCTC3166</strain>
    </source>
</reference>
<keyword evidence="1" id="KW-0812">Transmembrane</keyword>
<dbReference type="Pfam" id="PF12730">
    <property type="entry name" value="ABC2_membrane_4"/>
    <property type="match status" value="1"/>
</dbReference>
<evidence type="ECO:0000256" key="1">
    <source>
        <dbReference type="SAM" id="Phobius"/>
    </source>
</evidence>
<feature type="transmembrane region" description="Helical" evidence="1">
    <location>
        <begin position="21"/>
        <end position="41"/>
    </location>
</feature>
<dbReference type="AlphaFoldDB" id="A0A3S4LAF6"/>
<feature type="transmembrane region" description="Helical" evidence="1">
    <location>
        <begin position="154"/>
        <end position="175"/>
    </location>
</feature>
<evidence type="ECO:0000313" key="3">
    <source>
        <dbReference type="Proteomes" id="UP000270025"/>
    </source>
</evidence>
<gene>
    <name evidence="2" type="ORF">NCTC3166_01048</name>
</gene>
<dbReference type="KEGG" id="svf:NCTC3166_01048"/>
<dbReference type="CDD" id="cd21808">
    <property type="entry name" value="ABC-2_lan_permease_MutG"/>
    <property type="match status" value="1"/>
</dbReference>
<feature type="transmembrane region" description="Helical" evidence="1">
    <location>
        <begin position="100"/>
        <end position="122"/>
    </location>
</feature>
<keyword evidence="1" id="KW-1133">Transmembrane helix</keyword>
<protein>
    <submittedName>
        <fullName evidence="2">MutG</fullName>
    </submittedName>
</protein>
<organism evidence="2 3">
    <name type="scientific">Streptococcus viridans</name>
    <dbReference type="NCBI Taxonomy" id="78535"/>
    <lineage>
        <taxon>Bacteria</taxon>
        <taxon>Bacillati</taxon>
        <taxon>Bacillota</taxon>
        <taxon>Bacilli</taxon>
        <taxon>Lactobacillales</taxon>
        <taxon>Streptococcaceae</taxon>
        <taxon>Streptococcus</taxon>
    </lineage>
</organism>
<dbReference type="NCBIfam" id="TIGR03733">
    <property type="entry name" value="lanti_perm_MutG"/>
    <property type="match status" value="1"/>
</dbReference>
<evidence type="ECO:0000313" key="2">
    <source>
        <dbReference type="EMBL" id="VED67228.1"/>
    </source>
</evidence>
<dbReference type="Proteomes" id="UP000270025">
    <property type="component" value="Chromosome"/>
</dbReference>
<feature type="transmembrane region" description="Helical" evidence="1">
    <location>
        <begin position="53"/>
        <end position="73"/>
    </location>
</feature>
<feature type="transmembrane region" description="Helical" evidence="1">
    <location>
        <begin position="128"/>
        <end position="147"/>
    </location>
</feature>
<accession>A0A3S4LAF6</accession>
<dbReference type="InterPro" id="IPR022294">
    <property type="entry name" value="ABC-transptr_permeasesu"/>
</dbReference>
<feature type="transmembrane region" description="Helical" evidence="1">
    <location>
        <begin position="216"/>
        <end position="236"/>
    </location>
</feature>
<sequence length="246" mass="27335">MMNILKSEFYKLKHTWIPFAHFILPVLYALIFYGAATMTSLKNFSDMDIIKNYFVLLGAVLPIICGVITSKVVDMEASAGRFQVLLSTTKSRSKAYGGKLIMLLLSFLFSISLAVFIFAMLFGNQGTMAWLIELLLVFIGCLSTYMIHLWVSIMLGGGASIGLGFVETLIALLSITNLGENIWYFLPCTWASRLSATYIVGSELAGSSYLIKEFTMWGYVAIPITVVIFTGSLLWFNRWGGKSISE</sequence>
<keyword evidence="1" id="KW-0472">Membrane</keyword>